<name>A0ABT6DKR9_9BACT</name>
<comment type="caution">
    <text evidence="1">The sequence shown here is derived from an EMBL/GenBank/DDBJ whole genome shotgun (WGS) entry which is preliminary data.</text>
</comment>
<gene>
    <name evidence="1" type="ORF">NWE73_12280</name>
</gene>
<accession>A0ABT6DKR9</accession>
<dbReference type="RefSeq" id="WP_277578624.1">
    <property type="nucleotide sequence ID" value="NZ_JANRMI010000003.1"/>
</dbReference>
<protein>
    <recommendedName>
        <fullName evidence="3">Cell surface protein</fullName>
    </recommendedName>
</protein>
<organism evidence="1 2">
    <name type="scientific">Bdellovibrio svalbardensis</name>
    <dbReference type="NCBI Taxonomy" id="2972972"/>
    <lineage>
        <taxon>Bacteria</taxon>
        <taxon>Pseudomonadati</taxon>
        <taxon>Bdellovibrionota</taxon>
        <taxon>Bdellovibrionia</taxon>
        <taxon>Bdellovibrionales</taxon>
        <taxon>Pseudobdellovibrionaceae</taxon>
        <taxon>Bdellovibrio</taxon>
    </lineage>
</organism>
<evidence type="ECO:0000313" key="2">
    <source>
        <dbReference type="Proteomes" id="UP001152321"/>
    </source>
</evidence>
<dbReference type="EMBL" id="JANRMI010000003">
    <property type="protein sequence ID" value="MDG0817149.1"/>
    <property type="molecule type" value="Genomic_DNA"/>
</dbReference>
<reference evidence="1" key="1">
    <citation type="submission" date="2022-08" db="EMBL/GenBank/DDBJ databases">
        <title>Novel Bdellovibrio Species Isolated from Svalbard: Designation Bdellovibrio svalbardensis.</title>
        <authorList>
            <person name="Mitchell R.J."/>
            <person name="Choi S.Y."/>
        </authorList>
    </citation>
    <scope>NUCLEOTIDE SEQUENCE</scope>
    <source>
        <strain evidence="1">PAP01</strain>
    </source>
</reference>
<proteinExistence type="predicted"/>
<dbReference type="SUPFAM" id="SSF63829">
    <property type="entry name" value="Calcium-dependent phosphotriesterase"/>
    <property type="match status" value="1"/>
</dbReference>
<evidence type="ECO:0000313" key="1">
    <source>
        <dbReference type="EMBL" id="MDG0817149.1"/>
    </source>
</evidence>
<dbReference type="Proteomes" id="UP001152321">
    <property type="component" value="Unassembled WGS sequence"/>
</dbReference>
<evidence type="ECO:0008006" key="3">
    <source>
        <dbReference type="Google" id="ProtNLM"/>
    </source>
</evidence>
<dbReference type="PROSITE" id="PS51257">
    <property type="entry name" value="PROKAR_LIPOPROTEIN"/>
    <property type="match status" value="1"/>
</dbReference>
<keyword evidence="2" id="KW-1185">Reference proteome</keyword>
<sequence>MSTLKYGVAFGTLIFGISACAPKVDEQSSSGKYLYAVSGGCYVGSATASSAAKTIVRYNLSTGNIDRTIIDYNAIAGDTPVAAINSDDSNILVLVENTAGRRVDSVNKLTGVRTTLTTLVGTTTVARDLVALKNGGYLVPRSAAMEKYNSAFARVFSNAANPWMNGPGGTCATSTTTVSRAVELANGKVIFSHGTASQNRFGILPATMATQADCLQGQASPIIASAFPTAMTYIPDAGGAGIGHLLVAYASATGATVASNLIGQYAITESSNVITPSAATNAAAFADTSIINGPSAMVYDSDSGYLYVANGSTNLANTIEKFTYNASTKLLTRVGTSSFAPETINSRCINSMFLAN</sequence>